<proteinExistence type="predicted"/>
<keyword evidence="2" id="KW-1185">Reference proteome</keyword>
<name>A0A8S1VZS0_PAROT</name>
<dbReference type="AlphaFoldDB" id="A0A8S1VZS0"/>
<evidence type="ECO:0000313" key="1">
    <source>
        <dbReference type="EMBL" id="CAD8183518.1"/>
    </source>
</evidence>
<reference evidence="1" key="1">
    <citation type="submission" date="2021-01" db="EMBL/GenBank/DDBJ databases">
        <authorList>
            <consortium name="Genoscope - CEA"/>
            <person name="William W."/>
        </authorList>
    </citation>
    <scope>NUCLEOTIDE SEQUENCE</scope>
</reference>
<comment type="caution">
    <text evidence="1">The sequence shown here is derived from an EMBL/GenBank/DDBJ whole genome shotgun (WGS) entry which is preliminary data.</text>
</comment>
<gene>
    <name evidence="1" type="ORF">POCTA_138.1.T0810120</name>
</gene>
<sequence>MEYHSSGNIQGNKFYVQINYQFFLLWIAAQNERFQQQTQAQEEYQACRKSAQNTSQIIDLITVKLQNHFKYQIP</sequence>
<evidence type="ECO:0000313" key="2">
    <source>
        <dbReference type="Proteomes" id="UP000683925"/>
    </source>
</evidence>
<dbReference type="EMBL" id="CAJJDP010000080">
    <property type="protein sequence ID" value="CAD8183518.1"/>
    <property type="molecule type" value="Genomic_DNA"/>
</dbReference>
<accession>A0A8S1VZS0</accession>
<organism evidence="1 2">
    <name type="scientific">Paramecium octaurelia</name>
    <dbReference type="NCBI Taxonomy" id="43137"/>
    <lineage>
        <taxon>Eukaryota</taxon>
        <taxon>Sar</taxon>
        <taxon>Alveolata</taxon>
        <taxon>Ciliophora</taxon>
        <taxon>Intramacronucleata</taxon>
        <taxon>Oligohymenophorea</taxon>
        <taxon>Peniculida</taxon>
        <taxon>Parameciidae</taxon>
        <taxon>Paramecium</taxon>
    </lineage>
</organism>
<protein>
    <submittedName>
        <fullName evidence="1">Uncharacterized protein</fullName>
    </submittedName>
</protein>
<dbReference type="Proteomes" id="UP000683925">
    <property type="component" value="Unassembled WGS sequence"/>
</dbReference>